<organism evidence="4 5">
    <name type="scientific">Sandaracinus amylolyticus</name>
    <dbReference type="NCBI Taxonomy" id="927083"/>
    <lineage>
        <taxon>Bacteria</taxon>
        <taxon>Pseudomonadati</taxon>
        <taxon>Myxococcota</taxon>
        <taxon>Polyangia</taxon>
        <taxon>Polyangiales</taxon>
        <taxon>Sandaracinaceae</taxon>
        <taxon>Sandaracinus</taxon>
    </lineage>
</organism>
<dbReference type="KEGG" id="samy:DB32_003869"/>
<dbReference type="SFLD" id="SFLDS00019">
    <property type="entry name" value="Glutathione_Transferase_(cytos"/>
    <property type="match status" value="1"/>
</dbReference>
<name>A0A0F6YI87_9BACT</name>
<evidence type="ECO:0000259" key="2">
    <source>
        <dbReference type="PROSITE" id="PS50404"/>
    </source>
</evidence>
<dbReference type="AlphaFoldDB" id="A0A0F6YI87"/>
<dbReference type="FunFam" id="3.40.30.10:FF:000046">
    <property type="entry name" value="GSH-dependent disulfide bond oxidoreductase"/>
    <property type="match status" value="1"/>
</dbReference>
<dbReference type="SUPFAM" id="SSF52833">
    <property type="entry name" value="Thioredoxin-like"/>
    <property type="match status" value="1"/>
</dbReference>
<dbReference type="CDD" id="cd03048">
    <property type="entry name" value="GST_N_Ure2p_like"/>
    <property type="match status" value="1"/>
</dbReference>
<gene>
    <name evidence="4" type="ORF">DB32_003869</name>
</gene>
<evidence type="ECO:0000256" key="1">
    <source>
        <dbReference type="RuleBase" id="RU003494"/>
    </source>
</evidence>
<dbReference type="SFLD" id="SFLDG01151">
    <property type="entry name" value="Main.2:_Nu-like"/>
    <property type="match status" value="1"/>
</dbReference>
<dbReference type="InterPro" id="IPR040079">
    <property type="entry name" value="Glutathione_S-Trfase"/>
</dbReference>
<evidence type="ECO:0000313" key="5">
    <source>
        <dbReference type="Proteomes" id="UP000034883"/>
    </source>
</evidence>
<comment type="similarity">
    <text evidence="1">Belongs to the GST superfamily.</text>
</comment>
<feature type="domain" description="GST C-terminal" evidence="3">
    <location>
        <begin position="94"/>
        <end position="216"/>
    </location>
</feature>
<dbReference type="Gene3D" id="1.20.1050.10">
    <property type="match status" value="1"/>
</dbReference>
<dbReference type="InterPro" id="IPR004046">
    <property type="entry name" value="GST_C"/>
</dbReference>
<sequence>MLAAMIDLYYWPTPNGWKITIALEELGLPYAVKPVNIGRGEQFRPEFLAISPNNRMPAIVDDDPPGGGAPLAIFESGAILQYLADKTGRLVPRDVRARYEVLQWVAWQVAGLGPMAGQAHHFRQYAPEKLPYAIDRYTNEVNRLYGVLDRRLSDREFVAGEYSIADIAIYPWVVPWQAQGQQLSDFPHLERWFRTIEAREAVKRGLEVGKELRVPKMDDDAKKVLFGQTAKSVREQR</sequence>
<dbReference type="CDD" id="cd10291">
    <property type="entry name" value="GST_C_YfcG_like"/>
    <property type="match status" value="1"/>
</dbReference>
<dbReference type="SFLD" id="SFLDG00358">
    <property type="entry name" value="Main_(cytGST)"/>
    <property type="match status" value="1"/>
</dbReference>
<dbReference type="GO" id="GO:0016740">
    <property type="term" value="F:transferase activity"/>
    <property type="evidence" value="ECO:0007669"/>
    <property type="project" value="UniProtKB-KW"/>
</dbReference>
<dbReference type="InterPro" id="IPR010987">
    <property type="entry name" value="Glutathione-S-Trfase_C-like"/>
</dbReference>
<keyword evidence="5" id="KW-1185">Reference proteome</keyword>
<protein>
    <submittedName>
        <fullName evidence="4">Glutathione S-transferase</fullName>
    </submittedName>
</protein>
<dbReference type="PROSITE" id="PS50404">
    <property type="entry name" value="GST_NTER"/>
    <property type="match status" value="1"/>
</dbReference>
<proteinExistence type="inferred from homology"/>
<dbReference type="EMBL" id="CP011125">
    <property type="protein sequence ID" value="AKF06720.1"/>
    <property type="molecule type" value="Genomic_DNA"/>
</dbReference>
<dbReference type="PANTHER" id="PTHR44051">
    <property type="entry name" value="GLUTATHIONE S-TRANSFERASE-RELATED"/>
    <property type="match status" value="1"/>
</dbReference>
<feature type="domain" description="GST N-terminal" evidence="2">
    <location>
        <begin position="3"/>
        <end position="91"/>
    </location>
</feature>
<keyword evidence="4" id="KW-0808">Transferase</keyword>
<accession>A0A0F6YI87</accession>
<dbReference type="InterPro" id="IPR004045">
    <property type="entry name" value="Glutathione_S-Trfase_N"/>
</dbReference>
<dbReference type="Proteomes" id="UP000034883">
    <property type="component" value="Chromosome"/>
</dbReference>
<dbReference type="PANTHER" id="PTHR44051:SF19">
    <property type="entry name" value="DISULFIDE-BOND OXIDOREDUCTASE YFCG"/>
    <property type="match status" value="1"/>
</dbReference>
<dbReference type="Gene3D" id="3.40.30.10">
    <property type="entry name" value="Glutaredoxin"/>
    <property type="match status" value="1"/>
</dbReference>
<dbReference type="Pfam" id="PF00043">
    <property type="entry name" value="GST_C"/>
    <property type="match status" value="1"/>
</dbReference>
<dbReference type="STRING" id="927083.DB32_003869"/>
<dbReference type="SUPFAM" id="SSF47616">
    <property type="entry name" value="GST C-terminal domain-like"/>
    <property type="match status" value="1"/>
</dbReference>
<dbReference type="PROSITE" id="PS50405">
    <property type="entry name" value="GST_CTER"/>
    <property type="match status" value="1"/>
</dbReference>
<dbReference type="Pfam" id="PF02798">
    <property type="entry name" value="GST_N"/>
    <property type="match status" value="1"/>
</dbReference>
<reference evidence="4 5" key="1">
    <citation type="submission" date="2015-03" db="EMBL/GenBank/DDBJ databases">
        <title>Genome assembly of Sandaracinus amylolyticus DSM 53668.</title>
        <authorList>
            <person name="Sharma G."/>
            <person name="Subramanian S."/>
        </authorList>
    </citation>
    <scope>NUCLEOTIDE SEQUENCE [LARGE SCALE GENOMIC DNA]</scope>
    <source>
        <strain evidence="4 5">DSM 53668</strain>
    </source>
</reference>
<dbReference type="InterPro" id="IPR036249">
    <property type="entry name" value="Thioredoxin-like_sf"/>
</dbReference>
<evidence type="ECO:0000313" key="4">
    <source>
        <dbReference type="EMBL" id="AKF06720.1"/>
    </source>
</evidence>
<evidence type="ECO:0000259" key="3">
    <source>
        <dbReference type="PROSITE" id="PS50405"/>
    </source>
</evidence>
<dbReference type="InterPro" id="IPR036282">
    <property type="entry name" value="Glutathione-S-Trfase_C_sf"/>
</dbReference>